<accession>A0AAN8EJP6</accession>
<comment type="caution">
    <text evidence="1">The sequence shown here is derived from an EMBL/GenBank/DDBJ whole genome shotgun (WGS) entry which is preliminary data.</text>
</comment>
<gene>
    <name evidence="1" type="ORF">OHC33_006094</name>
</gene>
<evidence type="ECO:0000313" key="2">
    <source>
        <dbReference type="Proteomes" id="UP001316803"/>
    </source>
</evidence>
<dbReference type="InterPro" id="IPR013320">
    <property type="entry name" value="ConA-like_dom_sf"/>
</dbReference>
<dbReference type="PANTHER" id="PTHR38121:SF4">
    <property type="entry name" value="GH16 DOMAIN-CONTAINING PROTEIN-RELATED"/>
    <property type="match status" value="1"/>
</dbReference>
<dbReference type="AlphaFoldDB" id="A0AAN8EJP6"/>
<sequence>MKQKGYSKQERERFDPVSIAGMQTKATDILHGTFRVNMKLEGYDGGSCASFFWYRSDTEELDIEIVTPGTSVVNDTINYTTQPSVNADWSRIPGATLSVPLKDTMDSFRTHRFDCDLSGSLYYLDDQLVHADGRGVPQGGGSLQLKLWADGNKWWTGIPSESDVYLRIRTISAYYNVTTKATRGDTRCDELCIV</sequence>
<reference evidence="1 2" key="1">
    <citation type="submission" date="2022-12" db="EMBL/GenBank/DDBJ databases">
        <title>Genomic features and morphological characterization of a novel Knufia sp. strain isolated from spacecraft assembly facility.</title>
        <authorList>
            <person name="Teixeira M."/>
            <person name="Chander A.M."/>
            <person name="Stajich J.E."/>
            <person name="Venkateswaran K."/>
        </authorList>
    </citation>
    <scope>NUCLEOTIDE SEQUENCE [LARGE SCALE GENOMIC DNA]</scope>
    <source>
        <strain evidence="1 2">FJI-L2-BK-P2</strain>
    </source>
</reference>
<dbReference type="EMBL" id="JAKLMC020000013">
    <property type="protein sequence ID" value="KAK5952973.1"/>
    <property type="molecule type" value="Genomic_DNA"/>
</dbReference>
<keyword evidence="2" id="KW-1185">Reference proteome</keyword>
<name>A0AAN8EJP6_9EURO</name>
<dbReference type="Gene3D" id="2.60.120.200">
    <property type="match status" value="1"/>
</dbReference>
<evidence type="ECO:0000313" key="1">
    <source>
        <dbReference type="EMBL" id="KAK5952973.1"/>
    </source>
</evidence>
<dbReference type="CDD" id="cd00413">
    <property type="entry name" value="Glyco_hydrolase_16"/>
    <property type="match status" value="1"/>
</dbReference>
<organism evidence="1 2">
    <name type="scientific">Knufia fluminis</name>
    <dbReference type="NCBI Taxonomy" id="191047"/>
    <lineage>
        <taxon>Eukaryota</taxon>
        <taxon>Fungi</taxon>
        <taxon>Dikarya</taxon>
        <taxon>Ascomycota</taxon>
        <taxon>Pezizomycotina</taxon>
        <taxon>Eurotiomycetes</taxon>
        <taxon>Chaetothyriomycetidae</taxon>
        <taxon>Chaetothyriales</taxon>
        <taxon>Trichomeriaceae</taxon>
        <taxon>Knufia</taxon>
    </lineage>
</organism>
<dbReference type="Proteomes" id="UP001316803">
    <property type="component" value="Unassembled WGS sequence"/>
</dbReference>
<dbReference type="PANTHER" id="PTHR38121">
    <property type="entry name" value="GH16 DOMAIN-CONTAINING PROTEIN"/>
    <property type="match status" value="1"/>
</dbReference>
<protein>
    <submittedName>
        <fullName evidence="1">Uncharacterized protein</fullName>
    </submittedName>
</protein>
<dbReference type="SUPFAM" id="SSF49899">
    <property type="entry name" value="Concanavalin A-like lectins/glucanases"/>
    <property type="match status" value="1"/>
</dbReference>
<proteinExistence type="predicted"/>